<evidence type="ECO:0000313" key="2">
    <source>
        <dbReference type="Proteomes" id="UP000014974"/>
    </source>
</evidence>
<name>S7WTF9_9BACT</name>
<organism evidence="1 2">
    <name type="scientific">Cyclobacterium qasimii M12-11B</name>
    <dbReference type="NCBI Taxonomy" id="641524"/>
    <lineage>
        <taxon>Bacteria</taxon>
        <taxon>Pseudomonadati</taxon>
        <taxon>Bacteroidota</taxon>
        <taxon>Cytophagia</taxon>
        <taxon>Cytophagales</taxon>
        <taxon>Cyclobacteriaceae</taxon>
        <taxon>Cyclobacterium</taxon>
    </lineage>
</organism>
<accession>S7WTF9</accession>
<sequence length="70" mass="8191">MDKSLERAKKKLDEFYEANKDLTGKPYDLSKGYLDWITKKTDLIKNEKHFVVPEDIQIKRGSGFLGRTRS</sequence>
<gene>
    <name evidence="1" type="ORF">ADICYQ_3589</name>
</gene>
<dbReference type="RefSeq" id="WP_020894213.1">
    <property type="nucleotide sequence ID" value="NZ_ATNM01000126.1"/>
</dbReference>
<evidence type="ECO:0000313" key="1">
    <source>
        <dbReference type="EMBL" id="EPR67393.1"/>
    </source>
</evidence>
<dbReference type="Proteomes" id="UP000014974">
    <property type="component" value="Unassembled WGS sequence"/>
</dbReference>
<proteinExistence type="predicted"/>
<comment type="caution">
    <text evidence="1">The sequence shown here is derived from an EMBL/GenBank/DDBJ whole genome shotgun (WGS) entry which is preliminary data.</text>
</comment>
<protein>
    <submittedName>
        <fullName evidence="1">Uncharacterized protein</fullName>
    </submittedName>
</protein>
<dbReference type="EMBL" id="ATNM01000126">
    <property type="protein sequence ID" value="EPR67393.1"/>
    <property type="molecule type" value="Genomic_DNA"/>
</dbReference>
<reference evidence="1 2" key="1">
    <citation type="journal article" date="2013" name="Genome Announc.">
        <title>Draft Genome Sequence of Cyclobacterium qasimii Strain M12-11BT, Isolated from Arctic Marine Sediment.</title>
        <authorList>
            <person name="Shivaji S."/>
            <person name="Ara S."/>
            <person name="Singh A."/>
            <person name="Kumar Pinnaka A."/>
        </authorList>
    </citation>
    <scope>NUCLEOTIDE SEQUENCE [LARGE SCALE GENOMIC DNA]</scope>
    <source>
        <strain evidence="1 2">M12-11B</strain>
    </source>
</reference>
<dbReference type="AlphaFoldDB" id="S7WTF9"/>